<feature type="chain" id="PRO_5010156092" description="Secreted protein" evidence="1">
    <location>
        <begin position="18"/>
        <end position="131"/>
    </location>
</feature>
<reference evidence="3" key="4">
    <citation type="submission" date="2015-06" db="UniProtKB">
        <authorList>
            <consortium name="EnsemblMetazoa"/>
        </authorList>
    </citation>
    <scope>IDENTIFICATION</scope>
</reference>
<proteinExistence type="predicted"/>
<reference evidence="2" key="2">
    <citation type="submission" date="2010-05" db="EMBL/GenBank/DDBJ databases">
        <authorList>
            <person name="Almeida L.G."/>
            <person name="Nicolas M.F."/>
            <person name="Souza R.C."/>
            <person name="Vasconcelos A.T.R."/>
        </authorList>
    </citation>
    <scope>NUCLEOTIDE SEQUENCE</scope>
</reference>
<accession>W5JWY8</accession>
<gene>
    <name evidence="2" type="ORF">AND_000493</name>
</gene>
<dbReference type="VEuPathDB" id="VectorBase:ADAC000493"/>
<name>W5JWY8_ANODA</name>
<protein>
    <recommendedName>
        <fullName evidence="5">Secreted protein</fullName>
    </recommendedName>
</protein>
<keyword evidence="1" id="KW-0732">Signal</keyword>
<reference evidence="2 4" key="1">
    <citation type="journal article" date="2010" name="BMC Genomics">
        <title>Combination of measures distinguishes pre-miRNAs from other stem-loops in the genome of the newly sequenced Anopheles darlingi.</title>
        <authorList>
            <person name="Mendes N.D."/>
            <person name="Freitas A.T."/>
            <person name="Vasconcelos A.T."/>
            <person name="Sagot M.F."/>
        </authorList>
    </citation>
    <scope>NUCLEOTIDE SEQUENCE</scope>
</reference>
<evidence type="ECO:0000313" key="4">
    <source>
        <dbReference type="Proteomes" id="UP000000673"/>
    </source>
</evidence>
<dbReference type="EnsemblMetazoa" id="ADAC000493-RA">
    <property type="protein sequence ID" value="ADAC000493-PA"/>
    <property type="gene ID" value="ADAC000493"/>
</dbReference>
<dbReference type="EMBL" id="ADMH02000120">
    <property type="protein sequence ID" value="ETN67694.1"/>
    <property type="molecule type" value="Genomic_DNA"/>
</dbReference>
<evidence type="ECO:0008006" key="5">
    <source>
        <dbReference type="Google" id="ProtNLM"/>
    </source>
</evidence>
<evidence type="ECO:0000313" key="2">
    <source>
        <dbReference type="EMBL" id="ETN67694.1"/>
    </source>
</evidence>
<evidence type="ECO:0000256" key="1">
    <source>
        <dbReference type="SAM" id="SignalP"/>
    </source>
</evidence>
<keyword evidence="4" id="KW-1185">Reference proteome</keyword>
<dbReference type="AlphaFoldDB" id="W5JWY8"/>
<reference evidence="2" key="3">
    <citation type="journal article" date="2013" name="Nucleic Acids Res.">
        <title>The genome of Anopheles darlingi, the main neotropical malaria vector.</title>
        <authorList>
            <person name="Marinotti O."/>
            <person name="Cerqueira G.C."/>
            <person name="de Almeida L.G."/>
            <person name="Ferro M.I."/>
            <person name="Loreto E.L."/>
            <person name="Zaha A."/>
            <person name="Teixeira S.M."/>
            <person name="Wespiser A.R."/>
            <person name="Almeida E Silva A."/>
            <person name="Schlindwein A.D."/>
            <person name="Pacheco A.C."/>
            <person name="Silva A.L."/>
            <person name="Graveley B.R."/>
            <person name="Walenz B.P."/>
            <person name="Lima Bde A."/>
            <person name="Ribeiro C.A."/>
            <person name="Nunes-Silva C.G."/>
            <person name="de Carvalho C.R."/>
            <person name="Soares C.M."/>
            <person name="de Menezes C.B."/>
            <person name="Matiolli C."/>
            <person name="Caffrey D."/>
            <person name="Araujo D.A."/>
            <person name="de Oliveira D.M."/>
            <person name="Golenbock D."/>
            <person name="Grisard E.C."/>
            <person name="Fantinatti-Garboggini F."/>
            <person name="de Carvalho F.M."/>
            <person name="Barcellos F.G."/>
            <person name="Prosdocimi F."/>
            <person name="May G."/>
            <person name="Azevedo Junior G.M."/>
            <person name="Guimaraes G.M."/>
            <person name="Goldman G.H."/>
            <person name="Padilha I.Q."/>
            <person name="Batista Jda S."/>
            <person name="Ferro J.A."/>
            <person name="Ribeiro J.M."/>
            <person name="Fietto J.L."/>
            <person name="Dabbas K.M."/>
            <person name="Cerdeira L."/>
            <person name="Agnez-Lima L.F."/>
            <person name="Brocchi M."/>
            <person name="de Carvalho M.O."/>
            <person name="Teixeira Mde M."/>
            <person name="Diniz Maia Mde M."/>
            <person name="Goldman M.H."/>
            <person name="Cruz Schneider M.P."/>
            <person name="Felipe M.S."/>
            <person name="Hungria M."/>
            <person name="Nicolas M.F."/>
            <person name="Pereira M."/>
            <person name="Montes M.A."/>
            <person name="Cantao M.E."/>
            <person name="Vincentz M."/>
            <person name="Rafael M.S."/>
            <person name="Silverman N."/>
            <person name="Stoco P.H."/>
            <person name="Souza R.C."/>
            <person name="Vicentini R."/>
            <person name="Gazzinelli R.T."/>
            <person name="Neves Rde O."/>
            <person name="Silva R."/>
            <person name="Astolfi-Filho S."/>
            <person name="Maciel T.E."/>
            <person name="Urmenyi T.P."/>
            <person name="Tadei W.P."/>
            <person name="Camargo E.P."/>
            <person name="de Vasconcelos A.T."/>
        </authorList>
    </citation>
    <scope>NUCLEOTIDE SEQUENCE</scope>
</reference>
<sequence>MKVLLILLLWFLSSVENQPVKGTLVERQDTSGGYHRLMDPSYRERLQSWGLYPKVFRYGTTNHRAIIKAAKQNELHLIRRLVREHESNGPSHDRRMHLKNASRQTDTRFDRLKDHLLQKMEQDALEILWQH</sequence>
<feature type="signal peptide" evidence="1">
    <location>
        <begin position="1"/>
        <end position="17"/>
    </location>
</feature>
<dbReference type="HOGENOM" id="CLU_1929327_0_0_1"/>
<dbReference type="Proteomes" id="UP000000673">
    <property type="component" value="Unassembled WGS sequence"/>
</dbReference>
<dbReference type="OMA" id="DAMEILW"/>
<evidence type="ECO:0000313" key="3">
    <source>
        <dbReference type="EnsemblMetazoa" id="ADAC000493-PA"/>
    </source>
</evidence>
<organism evidence="2">
    <name type="scientific">Anopheles darlingi</name>
    <name type="common">Mosquito</name>
    <dbReference type="NCBI Taxonomy" id="43151"/>
    <lineage>
        <taxon>Eukaryota</taxon>
        <taxon>Metazoa</taxon>
        <taxon>Ecdysozoa</taxon>
        <taxon>Arthropoda</taxon>
        <taxon>Hexapoda</taxon>
        <taxon>Insecta</taxon>
        <taxon>Pterygota</taxon>
        <taxon>Neoptera</taxon>
        <taxon>Endopterygota</taxon>
        <taxon>Diptera</taxon>
        <taxon>Nematocera</taxon>
        <taxon>Culicoidea</taxon>
        <taxon>Culicidae</taxon>
        <taxon>Anophelinae</taxon>
        <taxon>Anopheles</taxon>
    </lineage>
</organism>